<keyword evidence="2" id="KW-0479">Metal-binding</keyword>
<sequence>MYTKSIWNIFSTTTDFPQLQGDVEADVAIIGGGITGLSTAQELIKQGKKVIVIDERKIGGGTSSHSTGNLYVTIDQILSSLASKYDTKTVKQVIAARKAGFAAIENNIKNHNIDCGFTTCSWYLFAGDEANRDKIEKELMVAKEAGLDAEVVMPSYMPVTVSRAMKITGQAQFNPMRYVQALAQVLSGENCRVYENTRATKIEEQDDHCMVHTTGGNIKAKHVVEATHTPKGIMMVQTLLGPYREYGIACKVGSDLPHDGIYWGYYDQGEKYSIRKYQRDGDTFLLVVGKPHKVGQAKRNVSHTEALEEFARKHFDVQEVVYRWGGQHYRPADLLPYIGRKNEGSNIFIATGYSTDGLVYGALAGKLIADEINELPNEWHELFSSTRNQPLKAAKKFISENVNVAKQFLKNIPGVADSKAFDAIRPGEGKIIEKDGHKLAVCRSEDNQLHVRSAICPHMMCVVNWNDVEKSWDCPCHGSRFDIDGGVLEGPALHPLHEIVFTGKKVKSHHVD</sequence>
<gene>
    <name evidence="7" type="ORF">E1163_06125</name>
</gene>
<feature type="domain" description="Rieske" evidence="6">
    <location>
        <begin position="416"/>
        <end position="496"/>
    </location>
</feature>
<dbReference type="Gene3D" id="2.102.10.10">
    <property type="entry name" value="Rieske [2Fe-2S] iron-sulphur domain"/>
    <property type="match status" value="1"/>
</dbReference>
<evidence type="ECO:0000256" key="5">
    <source>
        <dbReference type="ARBA" id="ARBA00023157"/>
    </source>
</evidence>
<proteinExistence type="predicted"/>
<evidence type="ECO:0000256" key="3">
    <source>
        <dbReference type="ARBA" id="ARBA00023004"/>
    </source>
</evidence>
<keyword evidence="1" id="KW-0001">2Fe-2S</keyword>
<dbReference type="PROSITE" id="PS51296">
    <property type="entry name" value="RIESKE"/>
    <property type="match status" value="1"/>
</dbReference>
<reference evidence="7 8" key="1">
    <citation type="submission" date="2019-02" db="EMBL/GenBank/DDBJ databases">
        <authorList>
            <person name="Goldberg S.R."/>
            <person name="Haltli B.A."/>
            <person name="Correa H."/>
            <person name="Russell K.G."/>
        </authorList>
    </citation>
    <scope>NUCLEOTIDE SEQUENCE [LARGE SCALE GENOMIC DNA]</scope>
    <source>
        <strain evidence="7 8">JCM 16186</strain>
    </source>
</reference>
<dbReference type="PANTHER" id="PTHR13847">
    <property type="entry name" value="SARCOSINE DEHYDROGENASE-RELATED"/>
    <property type="match status" value="1"/>
</dbReference>
<evidence type="ECO:0000313" key="8">
    <source>
        <dbReference type="Proteomes" id="UP000798808"/>
    </source>
</evidence>
<dbReference type="InterPro" id="IPR017941">
    <property type="entry name" value="Rieske_2Fe-2S"/>
</dbReference>
<dbReference type="InterPro" id="IPR038010">
    <property type="entry name" value="YhfW_C"/>
</dbReference>
<dbReference type="Pfam" id="PF01266">
    <property type="entry name" value="DAO"/>
    <property type="match status" value="1"/>
</dbReference>
<dbReference type="CDD" id="cd03477">
    <property type="entry name" value="Rieske_YhfW_C"/>
    <property type="match status" value="1"/>
</dbReference>
<dbReference type="SUPFAM" id="SSF51905">
    <property type="entry name" value="FAD/NAD(P)-binding domain"/>
    <property type="match status" value="1"/>
</dbReference>
<evidence type="ECO:0000256" key="4">
    <source>
        <dbReference type="ARBA" id="ARBA00023014"/>
    </source>
</evidence>
<dbReference type="SUPFAM" id="SSF50022">
    <property type="entry name" value="ISP domain"/>
    <property type="match status" value="1"/>
</dbReference>
<dbReference type="Proteomes" id="UP000798808">
    <property type="component" value="Unassembled WGS sequence"/>
</dbReference>
<dbReference type="PRINTS" id="PR00162">
    <property type="entry name" value="RIESKE"/>
</dbReference>
<name>A0ABW9RKQ5_9BACT</name>
<keyword evidence="8" id="KW-1185">Reference proteome</keyword>
<evidence type="ECO:0000313" key="7">
    <source>
        <dbReference type="EMBL" id="MTI24520.1"/>
    </source>
</evidence>
<dbReference type="Pfam" id="PF00355">
    <property type="entry name" value="Rieske"/>
    <property type="match status" value="1"/>
</dbReference>
<evidence type="ECO:0000259" key="6">
    <source>
        <dbReference type="PROSITE" id="PS51296"/>
    </source>
</evidence>
<dbReference type="Gene3D" id="3.50.50.60">
    <property type="entry name" value="FAD/NAD(P)-binding domain"/>
    <property type="match status" value="1"/>
</dbReference>
<keyword evidence="5" id="KW-1015">Disulfide bond</keyword>
<dbReference type="RefSeq" id="WP_155170563.1">
    <property type="nucleotide sequence ID" value="NZ_BAAAFL010000049.1"/>
</dbReference>
<dbReference type="InterPro" id="IPR005805">
    <property type="entry name" value="Rieske_Fe-S_prot_C"/>
</dbReference>
<accession>A0ABW9RKQ5</accession>
<keyword evidence="4" id="KW-0411">Iron-sulfur</keyword>
<organism evidence="7 8">
    <name type="scientific">Fulvivirga kasyanovii</name>
    <dbReference type="NCBI Taxonomy" id="396812"/>
    <lineage>
        <taxon>Bacteria</taxon>
        <taxon>Pseudomonadati</taxon>
        <taxon>Bacteroidota</taxon>
        <taxon>Cytophagia</taxon>
        <taxon>Cytophagales</taxon>
        <taxon>Fulvivirgaceae</taxon>
        <taxon>Fulvivirga</taxon>
    </lineage>
</organism>
<comment type="caution">
    <text evidence="7">The sequence shown here is derived from an EMBL/GenBank/DDBJ whole genome shotgun (WGS) entry which is preliminary data.</text>
</comment>
<keyword evidence="3" id="KW-0408">Iron</keyword>
<dbReference type="InterPro" id="IPR006076">
    <property type="entry name" value="FAD-dep_OxRdtase"/>
</dbReference>
<protein>
    <submittedName>
        <fullName evidence="7">FAD-dependent oxidoreductase</fullName>
    </submittedName>
</protein>
<dbReference type="InterPro" id="IPR036922">
    <property type="entry name" value="Rieske_2Fe-2S_sf"/>
</dbReference>
<evidence type="ECO:0000256" key="1">
    <source>
        <dbReference type="ARBA" id="ARBA00022714"/>
    </source>
</evidence>
<evidence type="ECO:0000256" key="2">
    <source>
        <dbReference type="ARBA" id="ARBA00022723"/>
    </source>
</evidence>
<dbReference type="Gene3D" id="3.30.9.10">
    <property type="entry name" value="D-Amino Acid Oxidase, subunit A, domain 2"/>
    <property type="match status" value="1"/>
</dbReference>
<dbReference type="EMBL" id="SMLW01000424">
    <property type="protein sequence ID" value="MTI24520.1"/>
    <property type="molecule type" value="Genomic_DNA"/>
</dbReference>
<dbReference type="InterPro" id="IPR036188">
    <property type="entry name" value="FAD/NAD-bd_sf"/>
</dbReference>